<accession>N1PI95</accession>
<keyword evidence="2" id="KW-1185">Reference proteome</keyword>
<sequence length="100" mass="11035">MDRPGHRRAQAAAVGRRKLTDTDSYRVAVSQTVLNGDAEILWFRAMAVVAPTGRSSAPVEYITKVALLWVMGRIGGPSPAMWPRVALPDRLDRPDFEETS</sequence>
<name>N1PI95_DOTSN</name>
<dbReference type="AlphaFoldDB" id="N1PI95"/>
<protein>
    <submittedName>
        <fullName evidence="1">Uncharacterized protein</fullName>
    </submittedName>
</protein>
<reference evidence="2" key="1">
    <citation type="journal article" date="2012" name="PLoS Genet.">
        <title>The genomes of the fungal plant pathogens Cladosporium fulvum and Dothistroma septosporum reveal adaptation to different hosts and lifestyles but also signatures of common ancestry.</title>
        <authorList>
            <person name="de Wit P.J.G.M."/>
            <person name="van der Burgt A."/>
            <person name="Oekmen B."/>
            <person name="Stergiopoulos I."/>
            <person name="Abd-Elsalam K.A."/>
            <person name="Aerts A.L."/>
            <person name="Bahkali A.H."/>
            <person name="Beenen H.G."/>
            <person name="Chettri P."/>
            <person name="Cox M.P."/>
            <person name="Datema E."/>
            <person name="de Vries R.P."/>
            <person name="Dhillon B."/>
            <person name="Ganley A.R."/>
            <person name="Griffiths S.A."/>
            <person name="Guo Y."/>
            <person name="Hamelin R.C."/>
            <person name="Henrissat B."/>
            <person name="Kabir M.S."/>
            <person name="Jashni M.K."/>
            <person name="Kema G."/>
            <person name="Klaubauf S."/>
            <person name="Lapidus A."/>
            <person name="Levasseur A."/>
            <person name="Lindquist E."/>
            <person name="Mehrabi R."/>
            <person name="Ohm R.A."/>
            <person name="Owen T.J."/>
            <person name="Salamov A."/>
            <person name="Schwelm A."/>
            <person name="Schijlen E."/>
            <person name="Sun H."/>
            <person name="van den Burg H.A."/>
            <person name="van Ham R.C.H.J."/>
            <person name="Zhang S."/>
            <person name="Goodwin S.B."/>
            <person name="Grigoriev I.V."/>
            <person name="Collemare J."/>
            <person name="Bradshaw R.E."/>
        </authorList>
    </citation>
    <scope>NUCLEOTIDE SEQUENCE [LARGE SCALE GENOMIC DNA]</scope>
    <source>
        <strain evidence="2">NZE10 / CBS 128990</strain>
    </source>
</reference>
<dbReference type="HOGENOM" id="CLU_2306022_0_0_1"/>
<proteinExistence type="predicted"/>
<dbReference type="Proteomes" id="UP000016933">
    <property type="component" value="Unassembled WGS sequence"/>
</dbReference>
<evidence type="ECO:0000313" key="1">
    <source>
        <dbReference type="EMBL" id="EME42107.1"/>
    </source>
</evidence>
<gene>
    <name evidence="1" type="ORF">DOTSEDRAFT_73019</name>
</gene>
<organism evidence="1 2">
    <name type="scientific">Dothistroma septosporum (strain NZE10 / CBS 128990)</name>
    <name type="common">Red band needle blight fungus</name>
    <name type="synonym">Mycosphaerella pini</name>
    <dbReference type="NCBI Taxonomy" id="675120"/>
    <lineage>
        <taxon>Eukaryota</taxon>
        <taxon>Fungi</taxon>
        <taxon>Dikarya</taxon>
        <taxon>Ascomycota</taxon>
        <taxon>Pezizomycotina</taxon>
        <taxon>Dothideomycetes</taxon>
        <taxon>Dothideomycetidae</taxon>
        <taxon>Mycosphaerellales</taxon>
        <taxon>Mycosphaerellaceae</taxon>
        <taxon>Dothistroma</taxon>
    </lineage>
</organism>
<dbReference type="EMBL" id="KB446541">
    <property type="protein sequence ID" value="EME42107.1"/>
    <property type="molecule type" value="Genomic_DNA"/>
</dbReference>
<reference evidence="1 2" key="2">
    <citation type="journal article" date="2012" name="PLoS Pathog.">
        <title>Diverse lifestyles and strategies of plant pathogenesis encoded in the genomes of eighteen Dothideomycetes fungi.</title>
        <authorList>
            <person name="Ohm R.A."/>
            <person name="Feau N."/>
            <person name="Henrissat B."/>
            <person name="Schoch C.L."/>
            <person name="Horwitz B.A."/>
            <person name="Barry K.W."/>
            <person name="Condon B.J."/>
            <person name="Copeland A.C."/>
            <person name="Dhillon B."/>
            <person name="Glaser F."/>
            <person name="Hesse C.N."/>
            <person name="Kosti I."/>
            <person name="LaButti K."/>
            <person name="Lindquist E.A."/>
            <person name="Lucas S."/>
            <person name="Salamov A.A."/>
            <person name="Bradshaw R.E."/>
            <person name="Ciuffetti L."/>
            <person name="Hamelin R.C."/>
            <person name="Kema G.H.J."/>
            <person name="Lawrence C."/>
            <person name="Scott J.A."/>
            <person name="Spatafora J.W."/>
            <person name="Turgeon B.G."/>
            <person name="de Wit P.J.G.M."/>
            <person name="Zhong S."/>
            <person name="Goodwin S.B."/>
            <person name="Grigoriev I.V."/>
        </authorList>
    </citation>
    <scope>NUCLEOTIDE SEQUENCE [LARGE SCALE GENOMIC DNA]</scope>
    <source>
        <strain evidence="2">NZE10 / CBS 128990</strain>
    </source>
</reference>
<evidence type="ECO:0000313" key="2">
    <source>
        <dbReference type="Proteomes" id="UP000016933"/>
    </source>
</evidence>